<feature type="signal peptide" evidence="2">
    <location>
        <begin position="1"/>
        <end position="24"/>
    </location>
</feature>
<proteinExistence type="predicted"/>
<protein>
    <submittedName>
        <fullName evidence="3">DUF998 domain-containing protein</fullName>
    </submittedName>
</protein>
<accession>A0A934IP77</accession>
<dbReference type="Pfam" id="PF06197">
    <property type="entry name" value="DUF998"/>
    <property type="match status" value="1"/>
</dbReference>
<comment type="caution">
    <text evidence="3">The sequence shown here is derived from an EMBL/GenBank/DDBJ whole genome shotgun (WGS) entry which is preliminary data.</text>
</comment>
<dbReference type="RefSeq" id="WP_198875504.1">
    <property type="nucleotide sequence ID" value="NZ_JAEKMH010000001.1"/>
</dbReference>
<reference evidence="3" key="1">
    <citation type="submission" date="2020-12" db="EMBL/GenBank/DDBJ databases">
        <title>Devosia sp. MSA67 isolated from Mo River.</title>
        <authorList>
            <person name="Ma F."/>
            <person name="Zi Z."/>
        </authorList>
    </citation>
    <scope>NUCLEOTIDE SEQUENCE</scope>
    <source>
        <strain evidence="3">MSA67</strain>
    </source>
</reference>
<feature type="transmembrane region" description="Helical" evidence="1">
    <location>
        <begin position="158"/>
        <end position="178"/>
    </location>
</feature>
<evidence type="ECO:0000256" key="1">
    <source>
        <dbReference type="SAM" id="Phobius"/>
    </source>
</evidence>
<evidence type="ECO:0000313" key="3">
    <source>
        <dbReference type="EMBL" id="MBJ3784329.1"/>
    </source>
</evidence>
<keyword evidence="1" id="KW-1133">Transmembrane helix</keyword>
<evidence type="ECO:0000256" key="2">
    <source>
        <dbReference type="SAM" id="SignalP"/>
    </source>
</evidence>
<dbReference type="AlphaFoldDB" id="A0A934IP77"/>
<feature type="transmembrane region" description="Helical" evidence="1">
    <location>
        <begin position="98"/>
        <end position="119"/>
    </location>
</feature>
<feature type="chain" id="PRO_5037412434" evidence="2">
    <location>
        <begin position="25"/>
        <end position="237"/>
    </location>
</feature>
<keyword evidence="4" id="KW-1185">Reference proteome</keyword>
<keyword evidence="2" id="KW-0732">Signal</keyword>
<sequence>MLGQVRLGALCWLMSVQFFVAQFAAQSLYPEHNLFLHDISMLGITTCGVHFWPTSGSSDIQCSPLHVVFNTGIVLHGVLTILGAWLTRSLWPSSLPMSAALLLLALGGVGAMVVGLVPLDYELALHSHGAVTAIAAPGIAFLIMAGVCWASSPTFARWTALTGLVIVLAGLCYSMGIVPFGRGAMERLAVWPQTMWFVGTGAAILIGQQRAAERPKAAIAPALWPLRTGETHGLRLR</sequence>
<dbReference type="EMBL" id="JAEKMH010000001">
    <property type="protein sequence ID" value="MBJ3784329.1"/>
    <property type="molecule type" value="Genomic_DNA"/>
</dbReference>
<evidence type="ECO:0000313" key="4">
    <source>
        <dbReference type="Proteomes" id="UP000602124"/>
    </source>
</evidence>
<keyword evidence="1" id="KW-0472">Membrane</keyword>
<gene>
    <name evidence="3" type="ORF">JEQ47_06325</name>
</gene>
<name>A0A934IP77_9HYPH</name>
<feature type="transmembrane region" description="Helical" evidence="1">
    <location>
        <begin position="65"/>
        <end position="86"/>
    </location>
</feature>
<organism evidence="3 4">
    <name type="scientific">Devosia sediminis</name>
    <dbReference type="NCBI Taxonomy" id="2798801"/>
    <lineage>
        <taxon>Bacteria</taxon>
        <taxon>Pseudomonadati</taxon>
        <taxon>Pseudomonadota</taxon>
        <taxon>Alphaproteobacteria</taxon>
        <taxon>Hyphomicrobiales</taxon>
        <taxon>Devosiaceae</taxon>
        <taxon>Devosia</taxon>
    </lineage>
</organism>
<dbReference type="Proteomes" id="UP000602124">
    <property type="component" value="Unassembled WGS sequence"/>
</dbReference>
<dbReference type="InterPro" id="IPR009339">
    <property type="entry name" value="DUF998"/>
</dbReference>
<keyword evidence="1" id="KW-0812">Transmembrane</keyword>
<feature type="transmembrane region" description="Helical" evidence="1">
    <location>
        <begin position="131"/>
        <end position="152"/>
    </location>
</feature>